<feature type="active site" description="Nucleophile" evidence="4">
    <location>
        <position position="13"/>
    </location>
</feature>
<dbReference type="PANTHER" id="PTHR11717">
    <property type="entry name" value="LOW MOLECULAR WEIGHT PROTEIN TYROSINE PHOSPHATASE"/>
    <property type="match status" value="1"/>
</dbReference>
<dbReference type="EMBL" id="LGFO01000118">
    <property type="protein sequence ID" value="KUK36314.1"/>
    <property type="molecule type" value="Genomic_DNA"/>
</dbReference>
<accession>A0A101FFX6</accession>
<dbReference type="Pfam" id="PF01451">
    <property type="entry name" value="LMWPc"/>
    <property type="match status" value="1"/>
</dbReference>
<dbReference type="InterPro" id="IPR023485">
    <property type="entry name" value="Ptyr_pPase"/>
</dbReference>
<organism evidence="7 8">
    <name type="scientific">Thermacetogenium phaeum</name>
    <dbReference type="NCBI Taxonomy" id="85874"/>
    <lineage>
        <taxon>Bacteria</taxon>
        <taxon>Bacillati</taxon>
        <taxon>Bacillota</taxon>
        <taxon>Clostridia</taxon>
        <taxon>Thermoanaerobacterales</taxon>
        <taxon>Thermoanaerobacteraceae</taxon>
        <taxon>Thermacetogenium</taxon>
    </lineage>
</organism>
<dbReference type="PRINTS" id="PR00719">
    <property type="entry name" value="LMWPTPASE"/>
</dbReference>
<evidence type="ECO:0000256" key="5">
    <source>
        <dbReference type="SAM" id="Coils"/>
    </source>
</evidence>
<gene>
    <name evidence="7" type="ORF">XD66_0977</name>
</gene>
<dbReference type="InterPro" id="IPR050438">
    <property type="entry name" value="LMW_PTPase"/>
</dbReference>
<dbReference type="CDD" id="cd16344">
    <property type="entry name" value="LMWPAP"/>
    <property type="match status" value="1"/>
</dbReference>
<dbReference type="InterPro" id="IPR036196">
    <property type="entry name" value="Ptyr_pPase_sf"/>
</dbReference>
<evidence type="ECO:0000256" key="1">
    <source>
        <dbReference type="ARBA" id="ARBA00011063"/>
    </source>
</evidence>
<keyword evidence="5" id="KW-0175">Coiled coil</keyword>
<comment type="similarity">
    <text evidence="1">Belongs to the low molecular weight phosphotyrosine protein phosphatase family.</text>
</comment>
<dbReference type="AlphaFoldDB" id="A0A101FFX6"/>
<proteinExistence type="inferred from homology"/>
<keyword evidence="2" id="KW-0378">Hydrolase</keyword>
<keyword evidence="3" id="KW-0904">Protein phosphatase</keyword>
<evidence type="ECO:0000259" key="6">
    <source>
        <dbReference type="SMART" id="SM00226"/>
    </source>
</evidence>
<evidence type="ECO:0000256" key="2">
    <source>
        <dbReference type="ARBA" id="ARBA00022801"/>
    </source>
</evidence>
<dbReference type="InterPro" id="IPR017867">
    <property type="entry name" value="Tyr_phospatase_low_mol_wt"/>
</dbReference>
<name>A0A101FFX6_9THEO</name>
<dbReference type="SMART" id="SM00226">
    <property type="entry name" value="LMWPc"/>
    <property type="match status" value="1"/>
</dbReference>
<dbReference type="SUPFAM" id="SSF52788">
    <property type="entry name" value="Phosphotyrosine protein phosphatases I"/>
    <property type="match status" value="1"/>
</dbReference>
<dbReference type="OMA" id="RSSMAEY"/>
<comment type="caution">
    <text evidence="7">The sequence shown here is derived from an EMBL/GenBank/DDBJ whole genome shotgun (WGS) entry which is preliminary data.</text>
</comment>
<feature type="domain" description="Phosphotyrosine protein phosphatase I" evidence="6">
    <location>
        <begin position="1"/>
        <end position="224"/>
    </location>
</feature>
<evidence type="ECO:0000313" key="7">
    <source>
        <dbReference type="EMBL" id="KUK36314.1"/>
    </source>
</evidence>
<protein>
    <submittedName>
        <fullName evidence="7">Protein tyrosine phosphatase</fullName>
    </submittedName>
</protein>
<dbReference type="Proteomes" id="UP000053326">
    <property type="component" value="Unassembled WGS sequence"/>
</dbReference>
<evidence type="ECO:0000256" key="3">
    <source>
        <dbReference type="ARBA" id="ARBA00022912"/>
    </source>
</evidence>
<sequence length="229" mass="25588">MRILFVCTGNTCRSPMAEALAGKILRSFDLAEKVEVSSAGLDAFPGAAASRQACAVLKKEGIDLSGHRARQLNEEMVRQADLILTMTAAQKRRLLELFPEAADRIFILKEFADAGDFPASSRLAEVMRRIRDKGERYWNANGSALEALEEERAEVLKRLREIDEEISALKDGLNWAIRGELEELKDLEKELAGYDIPDPYGLPEAAYRECASELASALEGVFRRLRKML</sequence>
<dbReference type="Gene3D" id="3.40.50.2300">
    <property type="match status" value="1"/>
</dbReference>
<evidence type="ECO:0000313" key="8">
    <source>
        <dbReference type="Proteomes" id="UP000053326"/>
    </source>
</evidence>
<reference evidence="8" key="1">
    <citation type="journal article" date="2015" name="MBio">
        <title>Genome-Resolved Metagenomic Analysis Reveals Roles for Candidate Phyla and Other Microbial Community Members in Biogeochemical Transformations in Oil Reservoirs.</title>
        <authorList>
            <person name="Hu P."/>
            <person name="Tom L."/>
            <person name="Singh A."/>
            <person name="Thomas B.C."/>
            <person name="Baker B.J."/>
            <person name="Piceno Y.M."/>
            <person name="Andersen G.L."/>
            <person name="Banfield J.F."/>
        </authorList>
    </citation>
    <scope>NUCLEOTIDE SEQUENCE [LARGE SCALE GENOMIC DNA]</scope>
</reference>
<dbReference type="GO" id="GO:0004725">
    <property type="term" value="F:protein tyrosine phosphatase activity"/>
    <property type="evidence" value="ECO:0007669"/>
    <property type="project" value="InterPro"/>
</dbReference>
<evidence type="ECO:0000256" key="4">
    <source>
        <dbReference type="PIRSR" id="PIRSR617867-1"/>
    </source>
</evidence>
<feature type="active site" description="Nucleophile" evidence="4">
    <location>
        <position position="7"/>
    </location>
</feature>
<dbReference type="PANTHER" id="PTHR11717:SF31">
    <property type="entry name" value="LOW MOLECULAR WEIGHT PROTEIN-TYROSINE-PHOSPHATASE ETP-RELATED"/>
    <property type="match status" value="1"/>
</dbReference>
<feature type="coiled-coil region" evidence="5">
    <location>
        <begin position="145"/>
        <end position="190"/>
    </location>
</feature>